<dbReference type="AlphaFoldDB" id="A0AA43AW08"/>
<dbReference type="RefSeq" id="WP_279852816.1">
    <property type="nucleotide sequence ID" value="NZ_JAOCIA010000005.1"/>
</dbReference>
<accession>A0AA43AW08</accession>
<keyword evidence="1" id="KW-0472">Membrane</keyword>
<evidence type="ECO:0000313" key="2">
    <source>
        <dbReference type="EMBL" id="MDH2004887.1"/>
    </source>
</evidence>
<protein>
    <submittedName>
        <fullName evidence="2">Uncharacterized protein</fullName>
    </submittedName>
</protein>
<keyword evidence="1" id="KW-0812">Transmembrane</keyword>
<organism evidence="2 3">
    <name type="scientific">Comamonas aquatica</name>
    <dbReference type="NCBI Taxonomy" id="225991"/>
    <lineage>
        <taxon>Bacteria</taxon>
        <taxon>Pseudomonadati</taxon>
        <taxon>Pseudomonadota</taxon>
        <taxon>Betaproteobacteria</taxon>
        <taxon>Burkholderiales</taxon>
        <taxon>Comamonadaceae</taxon>
        <taxon>Comamonas</taxon>
    </lineage>
</organism>
<feature type="transmembrane region" description="Helical" evidence="1">
    <location>
        <begin position="34"/>
        <end position="50"/>
    </location>
</feature>
<gene>
    <name evidence="2" type="ORF">N5J23_04875</name>
</gene>
<sequence length="189" mass="19102">MSVVQVGGYGIRPGGAIFDSLCHSLAPSCSHGGVGVQAAVGGLFIAFRILKADGAAHGLSNGLLGVAVHGIVLVAVFFAADVAAVQDVWRTALIGAFSVFMLFAAGIAYVNAVGFFLCFGGRHVGAQGLCLDQSGKKIVFLHCAVSGVMRRSWGGPADAAGVAALQARVAGGLHFKISRRKKSPPGGGL</sequence>
<evidence type="ECO:0000313" key="3">
    <source>
        <dbReference type="Proteomes" id="UP001161294"/>
    </source>
</evidence>
<dbReference type="Proteomes" id="UP001161294">
    <property type="component" value="Unassembled WGS sequence"/>
</dbReference>
<feature type="transmembrane region" description="Helical" evidence="1">
    <location>
        <begin position="92"/>
        <end position="119"/>
    </location>
</feature>
<reference evidence="2" key="1">
    <citation type="submission" date="2022-09" db="EMBL/GenBank/DDBJ databases">
        <title>Intensive care unit water sources are persistently colonized with multi-drug resistant bacteria and are the site of extensive horizontal gene transfer of antibiotic resistance genes.</title>
        <authorList>
            <person name="Diorio-Toth L."/>
        </authorList>
    </citation>
    <scope>NUCLEOTIDE SEQUENCE</scope>
    <source>
        <strain evidence="2">GD03686</strain>
    </source>
</reference>
<name>A0AA43AW08_9BURK</name>
<proteinExistence type="predicted"/>
<evidence type="ECO:0000256" key="1">
    <source>
        <dbReference type="SAM" id="Phobius"/>
    </source>
</evidence>
<keyword evidence="1" id="KW-1133">Transmembrane helix</keyword>
<comment type="caution">
    <text evidence="2">The sequence shown here is derived from an EMBL/GenBank/DDBJ whole genome shotgun (WGS) entry which is preliminary data.</text>
</comment>
<feature type="transmembrane region" description="Helical" evidence="1">
    <location>
        <begin position="62"/>
        <end position="80"/>
    </location>
</feature>
<dbReference type="EMBL" id="JAOCJW010000006">
    <property type="protein sequence ID" value="MDH2004887.1"/>
    <property type="molecule type" value="Genomic_DNA"/>
</dbReference>